<dbReference type="InterPro" id="IPR050624">
    <property type="entry name" value="HTH-type_Tx_Regulator"/>
</dbReference>
<evidence type="ECO:0000259" key="3">
    <source>
        <dbReference type="PROSITE" id="PS50977"/>
    </source>
</evidence>
<comment type="caution">
    <text evidence="4">The sequence shown here is derived from an EMBL/GenBank/DDBJ whole genome shotgun (WGS) entry which is preliminary data.</text>
</comment>
<organism evidence="4 5">
    <name type="scientific">Mycobacterium paraffinicum</name>
    <dbReference type="NCBI Taxonomy" id="53378"/>
    <lineage>
        <taxon>Bacteria</taxon>
        <taxon>Bacillati</taxon>
        <taxon>Actinomycetota</taxon>
        <taxon>Actinomycetes</taxon>
        <taxon>Mycobacteriales</taxon>
        <taxon>Mycobacteriaceae</taxon>
        <taxon>Mycobacterium</taxon>
    </lineage>
</organism>
<dbReference type="PANTHER" id="PTHR43479">
    <property type="entry name" value="ACREF/ENVCD OPERON REPRESSOR-RELATED"/>
    <property type="match status" value="1"/>
</dbReference>
<dbReference type="AlphaFoldDB" id="A0A1Q4HSB5"/>
<evidence type="ECO:0000256" key="1">
    <source>
        <dbReference type="ARBA" id="ARBA00023125"/>
    </source>
</evidence>
<dbReference type="InterPro" id="IPR036271">
    <property type="entry name" value="Tet_transcr_reg_TetR-rel_C_sf"/>
</dbReference>
<dbReference type="InterPro" id="IPR001647">
    <property type="entry name" value="HTH_TetR"/>
</dbReference>
<feature type="domain" description="HTH tetR-type" evidence="3">
    <location>
        <begin position="28"/>
        <end position="88"/>
    </location>
</feature>
<protein>
    <recommendedName>
        <fullName evidence="3">HTH tetR-type domain-containing protein</fullName>
    </recommendedName>
</protein>
<evidence type="ECO:0000313" key="4">
    <source>
        <dbReference type="EMBL" id="OJZ71977.1"/>
    </source>
</evidence>
<dbReference type="Proteomes" id="UP000186438">
    <property type="component" value="Unassembled WGS sequence"/>
</dbReference>
<feature type="DNA-binding region" description="H-T-H motif" evidence="2">
    <location>
        <begin position="51"/>
        <end position="70"/>
    </location>
</feature>
<dbReference type="Gene3D" id="1.10.10.60">
    <property type="entry name" value="Homeodomain-like"/>
    <property type="match status" value="1"/>
</dbReference>
<dbReference type="EMBL" id="MPNT01000016">
    <property type="protein sequence ID" value="OJZ71977.1"/>
    <property type="molecule type" value="Genomic_DNA"/>
</dbReference>
<gene>
    <name evidence="4" type="ORF">BRW65_17960</name>
</gene>
<accession>A0A1Q4HSB5</accession>
<name>A0A1Q4HSB5_9MYCO</name>
<dbReference type="PROSITE" id="PS50977">
    <property type="entry name" value="HTH_TETR_2"/>
    <property type="match status" value="1"/>
</dbReference>
<dbReference type="Pfam" id="PF00440">
    <property type="entry name" value="TetR_N"/>
    <property type="match status" value="1"/>
</dbReference>
<reference evidence="4 5" key="1">
    <citation type="submission" date="2016-11" db="EMBL/GenBank/DDBJ databases">
        <title>Genome sequences of unsequenced Mycobacteria.</title>
        <authorList>
            <person name="Greninger A.L."/>
            <person name="Fang F."/>
            <person name="Jerome K.R."/>
        </authorList>
    </citation>
    <scope>NUCLEOTIDE SEQUENCE [LARGE SCALE GENOMIC DNA]</scope>
    <source>
        <strain evidence="4 5">M11</strain>
    </source>
</reference>
<keyword evidence="5" id="KW-1185">Reference proteome</keyword>
<dbReference type="InterPro" id="IPR009057">
    <property type="entry name" value="Homeodomain-like_sf"/>
</dbReference>
<dbReference type="GO" id="GO:0003677">
    <property type="term" value="F:DNA binding"/>
    <property type="evidence" value="ECO:0007669"/>
    <property type="project" value="UniProtKB-UniRule"/>
</dbReference>
<dbReference type="SUPFAM" id="SSF46689">
    <property type="entry name" value="Homeodomain-like"/>
    <property type="match status" value="1"/>
</dbReference>
<dbReference type="PANTHER" id="PTHR43479:SF11">
    <property type="entry name" value="ACREF_ENVCD OPERON REPRESSOR-RELATED"/>
    <property type="match status" value="1"/>
</dbReference>
<keyword evidence="1 2" id="KW-0238">DNA-binding</keyword>
<evidence type="ECO:0000313" key="5">
    <source>
        <dbReference type="Proteomes" id="UP000186438"/>
    </source>
</evidence>
<proteinExistence type="predicted"/>
<sequence length="213" mass="23551">MARDLGVHPATLYRWAKQPLSSHEQPTVATAARLVETTQDLLRIRDYGEITVEEVARTAGVGLRTAFHHFASKRDLFHAAIDNAATELIAEMQRRYGSATWSDQPRQQLRVFLRVAAEAIYATPAAHVLFRDLGVPRKDSFAQRWHEAFERALAELLVCLVEGGALDADVDVEACAGAVTGAMRGIHASVFEGVDPDQAIRLVDRLWLIVAPE</sequence>
<dbReference type="SUPFAM" id="SSF48498">
    <property type="entry name" value="Tetracyclin repressor-like, C-terminal domain"/>
    <property type="match status" value="1"/>
</dbReference>
<evidence type="ECO:0000256" key="2">
    <source>
        <dbReference type="PROSITE-ProRule" id="PRU00335"/>
    </source>
</evidence>
<dbReference type="Gene3D" id="1.10.357.10">
    <property type="entry name" value="Tetracycline Repressor, domain 2"/>
    <property type="match status" value="1"/>
</dbReference>